<evidence type="ECO:0000256" key="1">
    <source>
        <dbReference type="SAM" id="MobiDB-lite"/>
    </source>
</evidence>
<dbReference type="EMBL" id="KV722731">
    <property type="protein sequence ID" value="OCH84064.1"/>
    <property type="molecule type" value="Genomic_DNA"/>
</dbReference>
<dbReference type="Pfam" id="PF18759">
    <property type="entry name" value="Plavaka"/>
    <property type="match status" value="1"/>
</dbReference>
<evidence type="ECO:0000313" key="2">
    <source>
        <dbReference type="EMBL" id="OCH84064.1"/>
    </source>
</evidence>
<name>A0A8E2AII9_9APHY</name>
<organism evidence="2 3">
    <name type="scientific">Obba rivulosa</name>
    <dbReference type="NCBI Taxonomy" id="1052685"/>
    <lineage>
        <taxon>Eukaryota</taxon>
        <taxon>Fungi</taxon>
        <taxon>Dikarya</taxon>
        <taxon>Basidiomycota</taxon>
        <taxon>Agaricomycotina</taxon>
        <taxon>Agaricomycetes</taxon>
        <taxon>Polyporales</taxon>
        <taxon>Gelatoporiaceae</taxon>
        <taxon>Obba</taxon>
    </lineage>
</organism>
<evidence type="ECO:0008006" key="4">
    <source>
        <dbReference type="Google" id="ProtNLM"/>
    </source>
</evidence>
<proteinExistence type="predicted"/>
<dbReference type="AlphaFoldDB" id="A0A8E2AII9"/>
<dbReference type="Proteomes" id="UP000250043">
    <property type="component" value="Unassembled WGS sequence"/>
</dbReference>
<protein>
    <recommendedName>
        <fullName evidence="4">C2H2-type domain-containing protein</fullName>
    </recommendedName>
</protein>
<gene>
    <name evidence="2" type="ORF">OBBRIDRAFT_815606</name>
</gene>
<sequence length="901" mass="101275">MRSQRSHQFRPRNIACTIPGCSELFKRAAGAPCDTSGHPLPPNTPPSPPTSAPSQMFTPFNNRADFELANFLFKKTQMSGSSIDELMEIWNATLPHGSDPPFANHNHLYSTIDSIPFGDVPWQAFSVSYTGPRPDTGSCLTWMEDEYEVWFRCPRQVLQNQLSNPDFVGEMDFTPKRVFDEKNRRVYKDFMSGNWAWKQADIISQTVPGAQGSVFCPVILGSDKTTVSMATGQNEYYPLYLSNGLVSNNVRRAQRNAVSVVAFLAIPKTDREFEGNPQFRKFRRQLFHASLNQVLDSLRAGMKTPEVVRFGDGHYRRVVYGLGPYIADYPEQALLACIVQRWCPRCTADAGDLDGNPGTRRLHEHTLALLEAFDSKKLWDEYGIVPDLVPFTVGFPCADIHELLSPDLLHQVIKGTFKDHLVSWVEQYLEKTHGKAGAAVILADIDCRIAAVPSFSGLRRFPQGRGFKQWTGDDSKALMKVWLPAIVGHVPPQMVRAVGAFLDFCYLVRCLVIMEETLQAIDDALARFYADRNIFMETGVRPDGFSLPRQHALSHYRHLIQEFGAPNGLCSSITESKHIKAVKEPWRRSSRYEALGQMLLTNQRTDKLAAANVHFEAQGLLCGPLQKVCEVEESDGANESVLARNSFVNMSQNEDDESDDEGVVDGPTIHAEVSLAKCRAHGYPSKLHELAKFIKVPQLPSLLHRFLYDQQNHDSDALLISDEIPLNMCPEAPEHVAIYPSAVAVYYAPSDHSGVGGMHRERIRAVHSWKGRTPCRDCAFVVGDPDADGFRGLHVVRVLYFMSFKWQGTEYPCALVTWFSPVYKEPCEQTGIWVVTPDVDKTGKREMSVVHLDCMLRSAHLIGIAGEDLLPRQIKHYNALDLFQAFYVNKYADHHAHEIAF</sequence>
<dbReference type="InterPro" id="IPR041078">
    <property type="entry name" value="Plavaka"/>
</dbReference>
<reference evidence="2 3" key="1">
    <citation type="submission" date="2016-07" db="EMBL/GenBank/DDBJ databases">
        <title>Draft genome of the white-rot fungus Obba rivulosa 3A-2.</title>
        <authorList>
            <consortium name="DOE Joint Genome Institute"/>
            <person name="Miettinen O."/>
            <person name="Riley R."/>
            <person name="Acob R."/>
            <person name="Barry K."/>
            <person name="Cullen D."/>
            <person name="De Vries R."/>
            <person name="Hainaut M."/>
            <person name="Hatakka A."/>
            <person name="Henrissat B."/>
            <person name="Hilden K."/>
            <person name="Kuo R."/>
            <person name="Labutti K."/>
            <person name="Lipzen A."/>
            <person name="Makela M.R."/>
            <person name="Sandor L."/>
            <person name="Spatafora J.W."/>
            <person name="Grigoriev I.V."/>
            <person name="Hibbett D.S."/>
        </authorList>
    </citation>
    <scope>NUCLEOTIDE SEQUENCE [LARGE SCALE GENOMIC DNA]</scope>
    <source>
        <strain evidence="2 3">3A-2</strain>
    </source>
</reference>
<dbReference type="OrthoDB" id="3199698at2759"/>
<accession>A0A8E2AII9</accession>
<evidence type="ECO:0000313" key="3">
    <source>
        <dbReference type="Proteomes" id="UP000250043"/>
    </source>
</evidence>
<keyword evidence="3" id="KW-1185">Reference proteome</keyword>
<feature type="region of interest" description="Disordered" evidence="1">
    <location>
        <begin position="32"/>
        <end position="56"/>
    </location>
</feature>
<feature type="compositionally biased region" description="Pro residues" evidence="1">
    <location>
        <begin position="39"/>
        <end position="51"/>
    </location>
</feature>